<accession>A0AAV7JEX3</accession>
<evidence type="ECO:0000313" key="3">
    <source>
        <dbReference type="EMBL" id="KAI6647275.1"/>
    </source>
</evidence>
<organism evidence="3 4">
    <name type="scientific">Oopsacas minuta</name>
    <dbReference type="NCBI Taxonomy" id="111878"/>
    <lineage>
        <taxon>Eukaryota</taxon>
        <taxon>Metazoa</taxon>
        <taxon>Porifera</taxon>
        <taxon>Hexactinellida</taxon>
        <taxon>Hexasterophora</taxon>
        <taxon>Lyssacinosida</taxon>
        <taxon>Leucopsacidae</taxon>
        <taxon>Oopsacas</taxon>
    </lineage>
</organism>
<dbReference type="SUPFAM" id="SSF50978">
    <property type="entry name" value="WD40 repeat-like"/>
    <property type="match status" value="1"/>
</dbReference>
<keyword evidence="2" id="KW-1133">Transmembrane helix</keyword>
<dbReference type="PANTHER" id="PTHR44321">
    <property type="entry name" value="TRANSDUCIN BETA-LIKE PROTEIN 2"/>
    <property type="match status" value="1"/>
</dbReference>
<dbReference type="PROSITE" id="PS50294">
    <property type="entry name" value="WD_REPEATS_REGION"/>
    <property type="match status" value="2"/>
</dbReference>
<evidence type="ECO:0000256" key="1">
    <source>
        <dbReference type="PROSITE-ProRule" id="PRU00221"/>
    </source>
</evidence>
<dbReference type="PROSITE" id="PS50082">
    <property type="entry name" value="WD_REPEATS_2"/>
    <property type="match status" value="2"/>
</dbReference>
<dbReference type="Pfam" id="PF00400">
    <property type="entry name" value="WD40"/>
    <property type="match status" value="2"/>
</dbReference>
<keyword evidence="4" id="KW-1185">Reference proteome</keyword>
<protein>
    <submittedName>
        <fullName evidence="3">Transducin beta-like protein 2</fullName>
    </submittedName>
</protein>
<keyword evidence="1" id="KW-0853">WD repeat</keyword>
<keyword evidence="2" id="KW-0472">Membrane</keyword>
<dbReference type="Proteomes" id="UP001165289">
    <property type="component" value="Unassembled WGS sequence"/>
</dbReference>
<dbReference type="Gene3D" id="2.130.10.10">
    <property type="entry name" value="YVTN repeat-like/Quinoprotein amine dehydrogenase"/>
    <property type="match status" value="2"/>
</dbReference>
<dbReference type="GO" id="GO:0005783">
    <property type="term" value="C:endoplasmic reticulum"/>
    <property type="evidence" value="ECO:0007669"/>
    <property type="project" value="TreeGrafter"/>
</dbReference>
<keyword evidence="2" id="KW-0812">Transmembrane</keyword>
<dbReference type="GO" id="GO:0030968">
    <property type="term" value="P:endoplasmic reticulum unfolded protein response"/>
    <property type="evidence" value="ECO:0007669"/>
    <property type="project" value="TreeGrafter"/>
</dbReference>
<dbReference type="InterPro" id="IPR036322">
    <property type="entry name" value="WD40_repeat_dom_sf"/>
</dbReference>
<feature type="transmembrane region" description="Helical" evidence="2">
    <location>
        <begin position="22"/>
        <end position="40"/>
    </location>
</feature>
<feature type="repeat" description="WD" evidence="1">
    <location>
        <begin position="283"/>
        <end position="315"/>
    </location>
</feature>
<proteinExistence type="predicted"/>
<dbReference type="EMBL" id="JAKMXF010000343">
    <property type="protein sequence ID" value="KAI6647275.1"/>
    <property type="molecule type" value="Genomic_DNA"/>
</dbReference>
<dbReference type="InterPro" id="IPR042410">
    <property type="entry name" value="WBSCR13"/>
</dbReference>
<evidence type="ECO:0000256" key="2">
    <source>
        <dbReference type="SAM" id="Phobius"/>
    </source>
</evidence>
<reference evidence="3 4" key="1">
    <citation type="journal article" date="2023" name="BMC Biol.">
        <title>The compact genome of the sponge Oopsacas minuta (Hexactinellida) is lacking key metazoan core genes.</title>
        <authorList>
            <person name="Santini S."/>
            <person name="Schenkelaars Q."/>
            <person name="Jourda C."/>
            <person name="Duchesne M."/>
            <person name="Belahbib H."/>
            <person name="Rocher C."/>
            <person name="Selva M."/>
            <person name="Riesgo A."/>
            <person name="Vervoort M."/>
            <person name="Leys S.P."/>
            <person name="Kodjabachian L."/>
            <person name="Le Bivic A."/>
            <person name="Borchiellini C."/>
            <person name="Claverie J.M."/>
            <person name="Renard E."/>
        </authorList>
    </citation>
    <scope>NUCLEOTIDE SEQUENCE [LARGE SCALE GENOMIC DNA]</scope>
    <source>
        <strain evidence="3">SPO-2</strain>
    </source>
</reference>
<dbReference type="AlphaFoldDB" id="A0AAV7JEX3"/>
<dbReference type="InterPro" id="IPR015943">
    <property type="entry name" value="WD40/YVTN_repeat-like_dom_sf"/>
</dbReference>
<dbReference type="PANTHER" id="PTHR44321:SF1">
    <property type="entry name" value="TRANSDUCIN BETA-LIKE PROTEIN 2"/>
    <property type="match status" value="1"/>
</dbReference>
<dbReference type="InterPro" id="IPR001680">
    <property type="entry name" value="WD40_rpt"/>
</dbReference>
<sequence>MTEEEVDLVTFIIDFLSSKETIGFLCGFIMSVGLVVWFVLPRHKKVVEEVEQTIEPVVKKRRKQQEQGLSRKQLLKLVEGKKLEIQFSHPSLAGHLRGHQDNLTDLSFDDRGRYLVTASQDRSIRIWYSKDFSTNDHRYARASIQLDFALKVRISPDCKALLAYTNEARHLNVYRLNKNSNGNITTSYAGDFPLDHKGDLISLDVASLGTYILAGYSEGRISVYSVKGKQLYTRDLGTIITVVVLSPSSERFFIGTPEGHILLFTIKLTESSYFHSMSFECNLKGHTKGIRDLAISGDTTRLASLGGDGKWIIWDTMKSYTDKAIIKPYIAQYEYAKAPPPLSASAIKKGKKQEEIHGYIAISPDTHVTVVIQKSLIRMFKTIDGSLLETIESTEYDEIDRVCFSPDGHYLITMSSVNEENLARIWYNPHGLQMELVLVERQLHGERESYIRDRLNKRVEEIKGQLRELSNKKKVKSK</sequence>
<comment type="caution">
    <text evidence="3">The sequence shown here is derived from an EMBL/GenBank/DDBJ whole genome shotgun (WGS) entry which is preliminary data.</text>
</comment>
<feature type="repeat" description="WD" evidence="1">
    <location>
        <begin position="96"/>
        <end position="127"/>
    </location>
</feature>
<name>A0AAV7JEX3_9METZ</name>
<dbReference type="SMART" id="SM00320">
    <property type="entry name" value="WD40"/>
    <property type="match status" value="5"/>
</dbReference>
<gene>
    <name evidence="3" type="ORF">LOD99_12272</name>
</gene>
<evidence type="ECO:0000313" key="4">
    <source>
        <dbReference type="Proteomes" id="UP001165289"/>
    </source>
</evidence>